<evidence type="ECO:0000256" key="7">
    <source>
        <dbReference type="ARBA" id="ARBA00023274"/>
    </source>
</evidence>
<dbReference type="GO" id="GO:0003983">
    <property type="term" value="F:UTP:glucose-1-phosphate uridylyltransferase activity"/>
    <property type="evidence" value="ECO:0007669"/>
    <property type="project" value="UniProtKB-EC"/>
</dbReference>
<reference evidence="9 10" key="1">
    <citation type="journal article" date="2018" name="Nat. Genet.">
        <title>The Rosa genome provides new insights in the design of modern roses.</title>
        <authorList>
            <person name="Bendahmane M."/>
        </authorList>
    </citation>
    <scope>NUCLEOTIDE SEQUENCE [LARGE SCALE GENOMIC DNA]</scope>
    <source>
        <strain evidence="10">cv. Old Blush</strain>
    </source>
</reference>
<dbReference type="InterPro" id="IPR023591">
    <property type="entry name" value="Ribosomal_uS2_flav_dom_sf"/>
</dbReference>
<comment type="caution">
    <text evidence="9">The sequence shown here is derived from an EMBL/GenBank/DDBJ whole genome shotgun (WGS) entry which is preliminary data.</text>
</comment>
<dbReference type="GO" id="GO:0003735">
    <property type="term" value="F:structural constituent of ribosome"/>
    <property type="evidence" value="ECO:0007669"/>
    <property type="project" value="InterPro"/>
</dbReference>
<dbReference type="PROSITE" id="PS00962">
    <property type="entry name" value="RIBOSOMAL_S2_1"/>
    <property type="match status" value="1"/>
</dbReference>
<dbReference type="Gene3D" id="3.40.50.10490">
    <property type="entry name" value="Glucose-6-phosphate isomerase like protein, domain 1"/>
    <property type="match status" value="1"/>
</dbReference>
<dbReference type="EC" id="2.7.7.9" evidence="3"/>
<dbReference type="EMBL" id="PDCK01000039">
    <property type="protein sequence ID" value="PRQ56779.1"/>
    <property type="molecule type" value="Genomic_DNA"/>
</dbReference>
<dbReference type="InterPro" id="IPR001865">
    <property type="entry name" value="Ribosomal_uS2"/>
</dbReference>
<dbReference type="InterPro" id="IPR018130">
    <property type="entry name" value="Ribosomal_uS2_CS"/>
</dbReference>
<dbReference type="Gramene" id="PRQ56779">
    <property type="protein sequence ID" value="PRQ56779"/>
    <property type="gene ID" value="RchiOBHm_Chr1g0341081"/>
</dbReference>
<dbReference type="OrthoDB" id="932129at2759"/>
<dbReference type="PANTHER" id="PTHR43511">
    <property type="match status" value="1"/>
</dbReference>
<keyword evidence="4 9" id="KW-0808">Transferase</keyword>
<sequence>MTLHSIVIQKLLSTNAHLGRRVAAHHFKQFTFGHRNGMAVIDSDRTLICLRNAAQFIAAMAENKARFMFVNTNSLWDEIVEQMTKKIGCYSPSMNTLWRTGGFLTNSHSPKKFRSRRKKIVFGPTQPPDCLVVFDSERKSSVILEAHRLQIPIVSLVDSDMPIEYYNKITYPIPCNSSVQFVYLFCNLITKTFLLQQKKSGAVSAEIETSERVGVIEEAKSAKKDELLVVPYEFLHISTDVEKIEEMLDKLVVIKFNGGLGTSMGFGGPKSAMEIFDGLTSLDLIVNQIESLNSKYHCSVPLVLVNTDSTHEDTLKVLEKYSNSDIDIQSIKQTQHPQLKSQGGQSGEDELYPSGHGAVLLSLVKNGTLDALLSKGKEYVLVVDSDNVAAKIDPKILDHLVENKIDYCMEVTPTSSYDSDLIGSRLQKFELAEIAQNSVKDTGKFKLVDIGSLWLNVRAIKRLLDTDELKIEDFSVSKETESDQVLLQETAVGSAIRFFNNAVGVNVPNSQFLSMKKTSDLLLLKSNLYMYDEGVVVRNIARTNPANPVIELGPEFEKVSGLLSRFKSMPDIIDLDSLKVTGDVWFGAGITLKGRVTIHAEPGMKLEIPDGVVIENEDIKDPSDF</sequence>
<proteinExistence type="inferred from homology"/>
<dbReference type="Gene3D" id="3.90.550.10">
    <property type="entry name" value="Spore Coat Polysaccharide Biosynthesis Protein SpsA, Chain A"/>
    <property type="match status" value="1"/>
</dbReference>
<evidence type="ECO:0000256" key="4">
    <source>
        <dbReference type="ARBA" id="ARBA00022679"/>
    </source>
</evidence>
<dbReference type="Pfam" id="PF00318">
    <property type="entry name" value="Ribosomal_S2"/>
    <property type="match status" value="2"/>
</dbReference>
<comment type="similarity">
    <text evidence="2">Belongs to the UDPGP type 1 family.</text>
</comment>
<dbReference type="Pfam" id="PF01704">
    <property type="entry name" value="UDPGP"/>
    <property type="match status" value="1"/>
</dbReference>
<keyword evidence="5 9" id="KW-0548">Nucleotidyltransferase</keyword>
<dbReference type="GO" id="GO:0006011">
    <property type="term" value="P:UDP-alpha-D-glucose metabolic process"/>
    <property type="evidence" value="ECO:0007669"/>
    <property type="project" value="InterPro"/>
</dbReference>
<dbReference type="PRINTS" id="PR00395">
    <property type="entry name" value="RIBOSOMALS2"/>
</dbReference>
<dbReference type="SUPFAM" id="SSF53448">
    <property type="entry name" value="Nucleotide-diphospho-sugar transferases"/>
    <property type="match status" value="1"/>
</dbReference>
<evidence type="ECO:0000256" key="3">
    <source>
        <dbReference type="ARBA" id="ARBA00012415"/>
    </source>
</evidence>
<dbReference type="AlphaFoldDB" id="A0A2P6SDM0"/>
<dbReference type="Proteomes" id="UP000238479">
    <property type="component" value="Chromosome 1"/>
</dbReference>
<dbReference type="InterPro" id="IPR016267">
    <property type="entry name" value="UDPGP_trans"/>
</dbReference>
<protein>
    <recommendedName>
        <fullName evidence="3">UTP--glucose-1-phosphate uridylyltransferase</fullName>
        <ecNumber evidence="3">2.7.7.9</ecNumber>
    </recommendedName>
</protein>
<evidence type="ECO:0000256" key="6">
    <source>
        <dbReference type="ARBA" id="ARBA00022980"/>
    </source>
</evidence>
<dbReference type="GO" id="GO:0006412">
    <property type="term" value="P:translation"/>
    <property type="evidence" value="ECO:0007669"/>
    <property type="project" value="InterPro"/>
</dbReference>
<dbReference type="CDD" id="cd01425">
    <property type="entry name" value="RPS2"/>
    <property type="match status" value="1"/>
</dbReference>
<dbReference type="InterPro" id="IPR029044">
    <property type="entry name" value="Nucleotide-diphossugar_trans"/>
</dbReference>
<dbReference type="GO" id="GO:1990904">
    <property type="term" value="C:ribonucleoprotein complex"/>
    <property type="evidence" value="ECO:0007669"/>
    <property type="project" value="UniProtKB-KW"/>
</dbReference>
<dbReference type="FunFam" id="2.160.10.10:FF:000001">
    <property type="entry name" value="UTP--glucose-1-phosphate uridylyltransferase"/>
    <property type="match status" value="1"/>
</dbReference>
<evidence type="ECO:0000313" key="10">
    <source>
        <dbReference type="Proteomes" id="UP000238479"/>
    </source>
</evidence>
<evidence type="ECO:0000256" key="8">
    <source>
        <dbReference type="ARBA" id="ARBA00048128"/>
    </source>
</evidence>
<gene>
    <name evidence="9" type="ORF">RchiOBHm_Chr1g0341081</name>
</gene>
<evidence type="ECO:0000256" key="5">
    <source>
        <dbReference type="ARBA" id="ARBA00022695"/>
    </source>
</evidence>
<comment type="similarity">
    <text evidence="1">Belongs to the universal ribosomal protein uS2 family.</text>
</comment>
<keyword evidence="7" id="KW-0687">Ribonucleoprotein</keyword>
<dbReference type="GO" id="GO:0005840">
    <property type="term" value="C:ribosome"/>
    <property type="evidence" value="ECO:0007669"/>
    <property type="project" value="UniProtKB-KW"/>
</dbReference>
<keyword evidence="6" id="KW-0689">Ribosomal protein</keyword>
<evidence type="ECO:0000256" key="1">
    <source>
        <dbReference type="ARBA" id="ARBA00006242"/>
    </source>
</evidence>
<keyword evidence="10" id="KW-1185">Reference proteome</keyword>
<comment type="catalytic activity">
    <reaction evidence="8">
        <text>alpha-D-glucose 1-phosphate + UTP + H(+) = UDP-alpha-D-glucose + diphosphate</text>
        <dbReference type="Rhea" id="RHEA:19889"/>
        <dbReference type="ChEBI" id="CHEBI:15378"/>
        <dbReference type="ChEBI" id="CHEBI:33019"/>
        <dbReference type="ChEBI" id="CHEBI:46398"/>
        <dbReference type="ChEBI" id="CHEBI:58601"/>
        <dbReference type="ChEBI" id="CHEBI:58885"/>
        <dbReference type="EC" id="2.7.7.9"/>
    </reaction>
</comment>
<name>A0A2P6SDM0_ROSCH</name>
<organism evidence="9 10">
    <name type="scientific">Rosa chinensis</name>
    <name type="common">China rose</name>
    <dbReference type="NCBI Taxonomy" id="74649"/>
    <lineage>
        <taxon>Eukaryota</taxon>
        <taxon>Viridiplantae</taxon>
        <taxon>Streptophyta</taxon>
        <taxon>Embryophyta</taxon>
        <taxon>Tracheophyta</taxon>
        <taxon>Spermatophyta</taxon>
        <taxon>Magnoliopsida</taxon>
        <taxon>eudicotyledons</taxon>
        <taxon>Gunneridae</taxon>
        <taxon>Pentapetalae</taxon>
        <taxon>rosids</taxon>
        <taxon>fabids</taxon>
        <taxon>Rosales</taxon>
        <taxon>Rosaceae</taxon>
        <taxon>Rosoideae</taxon>
        <taxon>Rosoideae incertae sedis</taxon>
        <taxon>Rosa</taxon>
    </lineage>
</organism>
<dbReference type="STRING" id="74649.A0A2P6SDM0"/>
<evidence type="ECO:0000313" key="9">
    <source>
        <dbReference type="EMBL" id="PRQ56779.1"/>
    </source>
</evidence>
<dbReference type="OMA" id="AAHHFKI"/>
<evidence type="ECO:0000256" key="2">
    <source>
        <dbReference type="ARBA" id="ARBA00010401"/>
    </source>
</evidence>
<dbReference type="InterPro" id="IPR002618">
    <property type="entry name" value="UDPGP_fam"/>
</dbReference>
<accession>A0A2P6SDM0</accession>
<dbReference type="Gene3D" id="2.160.10.10">
    <property type="entry name" value="Hexapeptide repeat proteins"/>
    <property type="match status" value="1"/>
</dbReference>
<dbReference type="SUPFAM" id="SSF52313">
    <property type="entry name" value="Ribosomal protein S2"/>
    <property type="match status" value="1"/>
</dbReference>